<dbReference type="InterPro" id="IPR050400">
    <property type="entry name" value="Bact_Cytoskel_RodZ"/>
</dbReference>
<dbReference type="STRING" id="449.LHA_1589"/>
<dbReference type="Pfam" id="PF13413">
    <property type="entry name" value="HTH_25"/>
    <property type="match status" value="1"/>
</dbReference>
<sequence>MNTTTAMDEVHKDNHEKPGVQLAQVREKKGYSQEYVAGKLHLRVRIIELLEADNYQQMPEPVFIKGYLRAYAKLLGVPAEPLLAAFNSMHTSERKLEKALWQSKRESNKGERVVRWLTGLIAITAVVAVGIWWQKIRDTQQIDTAKSAQNETVAKNSDPDIRLTDLSKMQSMFSSTSSSGQLTPLENQGG</sequence>
<keyword evidence="3" id="KW-0238">DNA-binding</keyword>
<dbReference type="PANTHER" id="PTHR34475:SF1">
    <property type="entry name" value="CYTOSKELETON PROTEIN RODZ"/>
    <property type="match status" value="1"/>
</dbReference>
<feature type="transmembrane region" description="Helical" evidence="2">
    <location>
        <begin position="113"/>
        <end position="133"/>
    </location>
</feature>
<organism evidence="3 4">
    <name type="scientific">Legionella hackeliae</name>
    <dbReference type="NCBI Taxonomy" id="449"/>
    <lineage>
        <taxon>Bacteria</taxon>
        <taxon>Pseudomonadati</taxon>
        <taxon>Pseudomonadota</taxon>
        <taxon>Gammaproteobacteria</taxon>
        <taxon>Legionellales</taxon>
        <taxon>Legionellaceae</taxon>
        <taxon>Legionella</taxon>
    </lineage>
</organism>
<evidence type="ECO:0000313" key="3">
    <source>
        <dbReference type="EMBL" id="CEK10629.1"/>
    </source>
</evidence>
<keyword evidence="4" id="KW-1185">Reference proteome</keyword>
<dbReference type="KEGG" id="lha:LHA_1589"/>
<dbReference type="GO" id="GO:0003677">
    <property type="term" value="F:DNA binding"/>
    <property type="evidence" value="ECO:0007669"/>
    <property type="project" value="UniProtKB-KW"/>
</dbReference>
<name>A0A0A8UV54_LEGHA</name>
<evidence type="ECO:0000313" key="4">
    <source>
        <dbReference type="Proteomes" id="UP000032803"/>
    </source>
</evidence>
<dbReference type="Proteomes" id="UP000032803">
    <property type="component" value="Chromosome I"/>
</dbReference>
<proteinExistence type="predicted"/>
<dbReference type="Gene3D" id="1.10.260.40">
    <property type="entry name" value="lambda repressor-like DNA-binding domains"/>
    <property type="match status" value="1"/>
</dbReference>
<evidence type="ECO:0000256" key="1">
    <source>
        <dbReference type="SAM" id="MobiDB-lite"/>
    </source>
</evidence>
<feature type="compositionally biased region" description="Low complexity" evidence="1">
    <location>
        <begin position="170"/>
        <end position="179"/>
    </location>
</feature>
<gene>
    <name evidence="3" type="ORF">LHA_1589</name>
</gene>
<dbReference type="PANTHER" id="PTHR34475">
    <property type="match status" value="1"/>
</dbReference>
<dbReference type="InterPro" id="IPR010982">
    <property type="entry name" value="Lambda_DNA-bd_dom_sf"/>
</dbReference>
<keyword evidence="2" id="KW-0812">Transmembrane</keyword>
<feature type="compositionally biased region" description="Polar residues" evidence="1">
    <location>
        <begin position="180"/>
        <end position="190"/>
    </location>
</feature>
<dbReference type="AlphaFoldDB" id="A0A0A8UV54"/>
<keyword evidence="2" id="KW-0472">Membrane</keyword>
<reference evidence="4" key="1">
    <citation type="submission" date="2014-09" db="EMBL/GenBank/DDBJ databases">
        <authorList>
            <person name="Gomez-Valero L."/>
        </authorList>
    </citation>
    <scope>NUCLEOTIDE SEQUENCE [LARGE SCALE GENOMIC DNA]</scope>
    <source>
        <strain evidence="4">ATCC35250</strain>
    </source>
</reference>
<dbReference type="SUPFAM" id="SSF47413">
    <property type="entry name" value="lambda repressor-like DNA-binding domains"/>
    <property type="match status" value="1"/>
</dbReference>
<feature type="region of interest" description="Disordered" evidence="1">
    <location>
        <begin position="170"/>
        <end position="190"/>
    </location>
</feature>
<dbReference type="EMBL" id="LN681225">
    <property type="protein sequence ID" value="CEK10629.1"/>
    <property type="molecule type" value="Genomic_DNA"/>
</dbReference>
<evidence type="ECO:0000256" key="2">
    <source>
        <dbReference type="SAM" id="Phobius"/>
    </source>
</evidence>
<keyword evidence="2" id="KW-1133">Transmembrane helix</keyword>
<dbReference type="HOGENOM" id="CLU_1400947_0_0_6"/>
<dbReference type="OrthoDB" id="9790252at2"/>
<protein>
    <submittedName>
        <fullName evidence="3">Putative DNA-binding protein</fullName>
    </submittedName>
</protein>
<accession>A0A0A8UV54</accession>
<dbReference type="PATRIC" id="fig|449.7.peg.809"/>
<dbReference type="RefSeq" id="WP_045105974.1">
    <property type="nucleotide sequence ID" value="NZ_LN681225.1"/>
</dbReference>